<organism evidence="2 3">
    <name type="scientific">Fusarium acutatum</name>
    <dbReference type="NCBI Taxonomy" id="78861"/>
    <lineage>
        <taxon>Eukaryota</taxon>
        <taxon>Fungi</taxon>
        <taxon>Dikarya</taxon>
        <taxon>Ascomycota</taxon>
        <taxon>Pezizomycotina</taxon>
        <taxon>Sordariomycetes</taxon>
        <taxon>Hypocreomycetidae</taxon>
        <taxon>Hypocreales</taxon>
        <taxon>Nectriaceae</taxon>
        <taxon>Fusarium</taxon>
        <taxon>Fusarium fujikuroi species complex</taxon>
    </lineage>
</organism>
<accession>A0A8H4JRY3</accession>
<comment type="caution">
    <text evidence="2">The sequence shown here is derived from an EMBL/GenBank/DDBJ whole genome shotgun (WGS) entry which is preliminary data.</text>
</comment>
<evidence type="ECO:0000313" key="3">
    <source>
        <dbReference type="Proteomes" id="UP000536711"/>
    </source>
</evidence>
<feature type="region of interest" description="Disordered" evidence="1">
    <location>
        <begin position="313"/>
        <end position="333"/>
    </location>
</feature>
<proteinExistence type="predicted"/>
<protein>
    <submittedName>
        <fullName evidence="2">Uncharacterized protein</fullName>
    </submittedName>
</protein>
<dbReference type="EMBL" id="JAADJF010000163">
    <property type="protein sequence ID" value="KAF4435909.1"/>
    <property type="molecule type" value="Genomic_DNA"/>
</dbReference>
<reference evidence="2 3" key="1">
    <citation type="submission" date="2020-01" db="EMBL/GenBank/DDBJ databases">
        <title>Identification and distribution of gene clusters putatively required for synthesis of sphingolipid metabolism inhibitors in phylogenetically diverse species of the filamentous fungus Fusarium.</title>
        <authorList>
            <person name="Kim H.-S."/>
            <person name="Busman M."/>
            <person name="Brown D.W."/>
            <person name="Divon H."/>
            <person name="Uhlig S."/>
            <person name="Proctor R.H."/>
        </authorList>
    </citation>
    <scope>NUCLEOTIDE SEQUENCE [LARGE SCALE GENOMIC DNA]</scope>
    <source>
        <strain evidence="2 3">NRRL 13308</strain>
    </source>
</reference>
<dbReference type="Proteomes" id="UP000536711">
    <property type="component" value="Unassembled WGS sequence"/>
</dbReference>
<dbReference type="AlphaFoldDB" id="A0A8H4JRY3"/>
<feature type="compositionally biased region" description="Basic and acidic residues" evidence="1">
    <location>
        <begin position="314"/>
        <end position="323"/>
    </location>
</feature>
<keyword evidence="3" id="KW-1185">Reference proteome</keyword>
<sequence>MSQDQLVAEIKNIYAGLVMVESKCIEVDKAQSAKSCLNKTQLQGLIALHRALLHEDNEPFNSSSATSQDDELGAFCPKFLYDHGVLAASTVDYYHFCLLQKTILPALLVLWGVCWMFIIGGPGDLDPEKLNVPVSTFSPAPAAYDFLENSGPAYYELGLQSVLMPEPSTTGFDQHPTIDGLPFDDVGASIDPIYLVQAAPQDPYFLSFDALPRNSAGITEMSAKEDLTGVLPAAITPDPILQTYGDANNREPFNPMVNVASVGQGVQNTGGQKSTSYLHVRNASRHLQHPLLSTDIRQKRTRIQHPALKSRFHARTEAARGPREGLPSNVFTT</sequence>
<gene>
    <name evidence="2" type="ORF">FACUT_6828</name>
</gene>
<name>A0A8H4JRY3_9HYPO</name>
<evidence type="ECO:0000313" key="2">
    <source>
        <dbReference type="EMBL" id="KAF4435909.1"/>
    </source>
</evidence>
<evidence type="ECO:0000256" key="1">
    <source>
        <dbReference type="SAM" id="MobiDB-lite"/>
    </source>
</evidence>
<dbReference type="OrthoDB" id="2017974at2759"/>